<dbReference type="PANTHER" id="PTHR37423">
    <property type="entry name" value="SOLUBLE LYTIC MUREIN TRANSGLYCOSYLASE-RELATED"/>
    <property type="match status" value="1"/>
</dbReference>
<dbReference type="SUPFAM" id="SSF53955">
    <property type="entry name" value="Lysozyme-like"/>
    <property type="match status" value="1"/>
</dbReference>
<protein>
    <recommendedName>
        <fullName evidence="2">Transglycosylase SLT domain-containing protein</fullName>
    </recommendedName>
</protein>
<evidence type="ECO:0000313" key="3">
    <source>
        <dbReference type="EMBL" id="OGD66642.1"/>
    </source>
</evidence>
<gene>
    <name evidence="3" type="ORF">A3F08_03060</name>
</gene>
<dbReference type="InterPro" id="IPR023346">
    <property type="entry name" value="Lysozyme-like_dom_sf"/>
</dbReference>
<dbReference type="PANTHER" id="PTHR37423:SF2">
    <property type="entry name" value="MEMBRANE-BOUND LYTIC MUREIN TRANSGLYCOSYLASE C"/>
    <property type="match status" value="1"/>
</dbReference>
<feature type="compositionally biased region" description="Polar residues" evidence="1">
    <location>
        <begin position="1"/>
        <end position="21"/>
    </location>
</feature>
<evidence type="ECO:0000259" key="2">
    <source>
        <dbReference type="Pfam" id="PF01464"/>
    </source>
</evidence>
<name>A0A1F5EGT3_9BACT</name>
<dbReference type="Gene3D" id="1.10.530.10">
    <property type="match status" value="1"/>
</dbReference>
<feature type="domain" description="Transglycosylase SLT" evidence="2">
    <location>
        <begin position="109"/>
        <end position="207"/>
    </location>
</feature>
<accession>A0A1F5EGT3</accession>
<comment type="caution">
    <text evidence="3">The sequence shown here is derived from an EMBL/GenBank/DDBJ whole genome shotgun (WGS) entry which is preliminary data.</text>
</comment>
<dbReference type="InterPro" id="IPR008258">
    <property type="entry name" value="Transglycosylase_SLT_dom_1"/>
</dbReference>
<reference evidence="3 4" key="1">
    <citation type="journal article" date="2016" name="Nat. Commun.">
        <title>Thousands of microbial genomes shed light on interconnected biogeochemical processes in an aquifer system.</title>
        <authorList>
            <person name="Anantharaman K."/>
            <person name="Brown C.T."/>
            <person name="Hug L.A."/>
            <person name="Sharon I."/>
            <person name="Castelle C.J."/>
            <person name="Probst A.J."/>
            <person name="Thomas B.C."/>
            <person name="Singh A."/>
            <person name="Wilkins M.J."/>
            <person name="Karaoz U."/>
            <person name="Brodie E.L."/>
            <person name="Williams K.H."/>
            <person name="Hubbard S.S."/>
            <person name="Banfield J.F."/>
        </authorList>
    </citation>
    <scope>NUCLEOTIDE SEQUENCE [LARGE SCALE GENOMIC DNA]</scope>
</reference>
<proteinExistence type="predicted"/>
<sequence length="300" mass="34310">MRNPESLSPNTPDQNKDNPQFSRRGLLRSLGATVILSLVGRGDANRFLFDQPPSNYPQSSEKSPEKTEEEFDLQTIEEIKKQAQIIFENNNYQDLVGAIDKVESYRPIVEKYAKEYQVDPEYLMGIIFIESKGDPNPKNRKIDHHGAVGLCQFLPETARNLGLKDRTNPEQSIKAAAKYIHDFEDDLGGKALAIENFHMGYGNLYDLIKVRYKISGYPDYPKDMLPKGVDYPQIYHDVMRDKNSEAYQILSKGLSDDSANYYFKVLAAMEILKINKTHPVAIKMGSEKFYKETHNEENKS</sequence>
<dbReference type="STRING" id="1797469.A3F08_03060"/>
<organism evidence="3 4">
    <name type="scientific">Candidatus Berkelbacteria bacterium RIFCSPHIGHO2_12_FULL_36_9</name>
    <dbReference type="NCBI Taxonomy" id="1797469"/>
    <lineage>
        <taxon>Bacteria</taxon>
        <taxon>Candidatus Berkelbacteria</taxon>
    </lineage>
</organism>
<feature type="region of interest" description="Disordered" evidence="1">
    <location>
        <begin position="48"/>
        <end position="70"/>
    </location>
</feature>
<dbReference type="EMBL" id="MEZV01000032">
    <property type="protein sequence ID" value="OGD66642.1"/>
    <property type="molecule type" value="Genomic_DNA"/>
</dbReference>
<evidence type="ECO:0000256" key="1">
    <source>
        <dbReference type="SAM" id="MobiDB-lite"/>
    </source>
</evidence>
<dbReference type="AlphaFoldDB" id="A0A1F5EGT3"/>
<dbReference type="Proteomes" id="UP000176451">
    <property type="component" value="Unassembled WGS sequence"/>
</dbReference>
<feature type="region of interest" description="Disordered" evidence="1">
    <location>
        <begin position="1"/>
        <end position="23"/>
    </location>
</feature>
<dbReference type="Pfam" id="PF01464">
    <property type="entry name" value="SLT"/>
    <property type="match status" value="1"/>
</dbReference>
<evidence type="ECO:0000313" key="4">
    <source>
        <dbReference type="Proteomes" id="UP000176451"/>
    </source>
</evidence>